<dbReference type="EMBL" id="VDLX02000007">
    <property type="protein sequence ID" value="KAB8193589.1"/>
    <property type="molecule type" value="Genomic_DNA"/>
</dbReference>
<evidence type="ECO:0000313" key="2">
    <source>
        <dbReference type="EMBL" id="KAB8193589.1"/>
    </source>
</evidence>
<feature type="domain" description="AMP-dependent synthetase/ligase" evidence="1">
    <location>
        <begin position="13"/>
        <end position="84"/>
    </location>
</feature>
<sequence>MTWTELVLAAVPTRGDQPAVTDIRTGEVLTYAAFAKRVTRAALGLLRQGLRFGDRVIVNVPLGAKLPVAVHAVAWAGGTAVLAASGQARFMITQRHYDPAAVKVEQVFSFEPAPGAKPFHELIGERGVEFGPLAGSAITFNGRTFDHDTLANDLRKIASRLVIGKDDVVISAVSEPFRGLRLIDLAMTAGAHVVVAHGPSLVGCRVLAAERRATMVVAPYDLAKRLLGDPVLRVVDERAIVSSLAL</sequence>
<organism evidence="2 3">
    <name type="scientific">Nonomuraea phyllanthi</name>
    <dbReference type="NCBI Taxonomy" id="2219224"/>
    <lineage>
        <taxon>Bacteria</taxon>
        <taxon>Bacillati</taxon>
        <taxon>Actinomycetota</taxon>
        <taxon>Actinomycetes</taxon>
        <taxon>Streptosporangiales</taxon>
        <taxon>Streptosporangiaceae</taxon>
        <taxon>Nonomuraea</taxon>
    </lineage>
</organism>
<dbReference type="Proteomes" id="UP000312512">
    <property type="component" value="Unassembled WGS sequence"/>
</dbReference>
<protein>
    <submittedName>
        <fullName evidence="2">AMP-binding protein</fullName>
    </submittedName>
</protein>
<name>A0A5C4WH88_9ACTN</name>
<evidence type="ECO:0000259" key="1">
    <source>
        <dbReference type="Pfam" id="PF00501"/>
    </source>
</evidence>
<proteinExistence type="predicted"/>
<reference evidence="2 3" key="1">
    <citation type="submission" date="2019-10" db="EMBL/GenBank/DDBJ databases">
        <title>Nonomuraea sp. nov., isolated from Phyllanthus amarus.</title>
        <authorList>
            <person name="Klykleung N."/>
            <person name="Tanasupawat S."/>
        </authorList>
    </citation>
    <scope>NUCLEOTIDE SEQUENCE [LARGE SCALE GENOMIC DNA]</scope>
    <source>
        <strain evidence="2 3">PA1-10</strain>
    </source>
</reference>
<accession>A0A5C4WH88</accession>
<evidence type="ECO:0000313" key="3">
    <source>
        <dbReference type="Proteomes" id="UP000312512"/>
    </source>
</evidence>
<dbReference type="OrthoDB" id="3516453at2"/>
<dbReference type="InterPro" id="IPR000873">
    <property type="entry name" value="AMP-dep_synth/lig_dom"/>
</dbReference>
<dbReference type="RefSeq" id="WP_139632144.1">
    <property type="nucleotide sequence ID" value="NZ_CP045572.1"/>
</dbReference>
<dbReference type="AlphaFoldDB" id="A0A5C4WH88"/>
<keyword evidence="3" id="KW-1185">Reference proteome</keyword>
<dbReference type="Pfam" id="PF00501">
    <property type="entry name" value="AMP-binding"/>
    <property type="match status" value="1"/>
</dbReference>
<gene>
    <name evidence="2" type="ORF">FH608_020415</name>
</gene>
<dbReference type="SUPFAM" id="SSF56801">
    <property type="entry name" value="Acetyl-CoA synthetase-like"/>
    <property type="match status" value="1"/>
</dbReference>
<comment type="caution">
    <text evidence="2">The sequence shown here is derived from an EMBL/GenBank/DDBJ whole genome shotgun (WGS) entry which is preliminary data.</text>
</comment>
<dbReference type="InterPro" id="IPR042099">
    <property type="entry name" value="ANL_N_sf"/>
</dbReference>
<accession>A0A5P9Z058</accession>
<dbReference type="Gene3D" id="3.40.50.12780">
    <property type="entry name" value="N-terminal domain of ligase-like"/>
    <property type="match status" value="1"/>
</dbReference>